<sequence>MRFVWFLRKYFIRAWKIFFTTSSFHFPEKMLGLTENPKLDLASSNKISTQKISVSDHIGGFQYTVDKHDSFVIDMDSFSYGGLNKGINQNPRITVSLLSLFFLGKFPKSCNISSSRCGLFFVSNSLFCSNYYVVYCNAKCVVALKMKFKSLQVFFSFSSYESDIEMCFNSILSN</sequence>
<name>A0A5D2QMV4_GOSTO</name>
<evidence type="ECO:0000313" key="2">
    <source>
        <dbReference type="Proteomes" id="UP000322667"/>
    </source>
</evidence>
<evidence type="ECO:0000313" key="1">
    <source>
        <dbReference type="EMBL" id="TYI29947.1"/>
    </source>
</evidence>
<organism evidence="1 2">
    <name type="scientific">Gossypium tomentosum</name>
    <name type="common">Hawaiian cotton</name>
    <name type="synonym">Gossypium sandvicense</name>
    <dbReference type="NCBI Taxonomy" id="34277"/>
    <lineage>
        <taxon>Eukaryota</taxon>
        <taxon>Viridiplantae</taxon>
        <taxon>Streptophyta</taxon>
        <taxon>Embryophyta</taxon>
        <taxon>Tracheophyta</taxon>
        <taxon>Spermatophyta</taxon>
        <taxon>Magnoliopsida</taxon>
        <taxon>eudicotyledons</taxon>
        <taxon>Gunneridae</taxon>
        <taxon>Pentapetalae</taxon>
        <taxon>rosids</taxon>
        <taxon>malvids</taxon>
        <taxon>Malvales</taxon>
        <taxon>Malvaceae</taxon>
        <taxon>Malvoideae</taxon>
        <taxon>Gossypium</taxon>
    </lineage>
</organism>
<proteinExistence type="predicted"/>
<dbReference type="Proteomes" id="UP000322667">
    <property type="component" value="Chromosome A05"/>
</dbReference>
<gene>
    <name evidence="1" type="ORF">ES332_A05G351400v1</name>
</gene>
<dbReference type="AlphaFoldDB" id="A0A5D2QMV4"/>
<dbReference type="EMBL" id="CM017614">
    <property type="protein sequence ID" value="TYI29947.1"/>
    <property type="molecule type" value="Genomic_DNA"/>
</dbReference>
<reference evidence="1 2" key="1">
    <citation type="submission" date="2019-07" db="EMBL/GenBank/DDBJ databases">
        <title>WGS assembly of Gossypium tomentosum.</title>
        <authorList>
            <person name="Chen Z.J."/>
            <person name="Sreedasyam A."/>
            <person name="Ando A."/>
            <person name="Song Q."/>
            <person name="De L."/>
            <person name="Hulse-Kemp A."/>
            <person name="Ding M."/>
            <person name="Ye W."/>
            <person name="Kirkbride R."/>
            <person name="Jenkins J."/>
            <person name="Plott C."/>
            <person name="Lovell J."/>
            <person name="Lin Y.-M."/>
            <person name="Vaughn R."/>
            <person name="Liu B."/>
            <person name="Li W."/>
            <person name="Simpson S."/>
            <person name="Scheffler B."/>
            <person name="Saski C."/>
            <person name="Grover C."/>
            <person name="Hu G."/>
            <person name="Conover J."/>
            <person name="Carlson J."/>
            <person name="Shu S."/>
            <person name="Boston L."/>
            <person name="Williams M."/>
            <person name="Peterson D."/>
            <person name="Mcgee K."/>
            <person name="Jones D."/>
            <person name="Wendel J."/>
            <person name="Stelly D."/>
            <person name="Grimwood J."/>
            <person name="Schmutz J."/>
        </authorList>
    </citation>
    <scope>NUCLEOTIDE SEQUENCE [LARGE SCALE GENOMIC DNA]</scope>
    <source>
        <strain evidence="1">7179.01</strain>
    </source>
</reference>
<keyword evidence="2" id="KW-1185">Reference proteome</keyword>
<protein>
    <submittedName>
        <fullName evidence="1">Uncharacterized protein</fullName>
    </submittedName>
</protein>
<accession>A0A5D2QMV4</accession>